<name>A0A371BFU6_9SPHN</name>
<dbReference type="InterPro" id="IPR041478">
    <property type="entry name" value="TetR_C_27"/>
</dbReference>
<keyword evidence="4" id="KW-0804">Transcription</keyword>
<evidence type="ECO:0000256" key="5">
    <source>
        <dbReference type="PROSITE-ProRule" id="PRU00335"/>
    </source>
</evidence>
<dbReference type="InterPro" id="IPR001647">
    <property type="entry name" value="HTH_TetR"/>
</dbReference>
<feature type="DNA-binding region" description="H-T-H motif" evidence="5">
    <location>
        <begin position="32"/>
        <end position="51"/>
    </location>
</feature>
<evidence type="ECO:0000259" key="6">
    <source>
        <dbReference type="PROSITE" id="PS50977"/>
    </source>
</evidence>
<dbReference type="PANTHER" id="PTHR30055">
    <property type="entry name" value="HTH-TYPE TRANSCRIPTIONAL REGULATOR RUTR"/>
    <property type="match status" value="1"/>
</dbReference>
<dbReference type="AlphaFoldDB" id="A0A371BFU6"/>
<gene>
    <name evidence="7" type="ORF">DXH95_03335</name>
</gene>
<organism evidence="7 8">
    <name type="scientific">Sphingorhabdus pulchriflava</name>
    <dbReference type="NCBI Taxonomy" id="2292257"/>
    <lineage>
        <taxon>Bacteria</taxon>
        <taxon>Pseudomonadati</taxon>
        <taxon>Pseudomonadota</taxon>
        <taxon>Alphaproteobacteria</taxon>
        <taxon>Sphingomonadales</taxon>
        <taxon>Sphingomonadaceae</taxon>
        <taxon>Sphingorhabdus</taxon>
    </lineage>
</organism>
<keyword evidence="1" id="KW-0678">Repressor</keyword>
<dbReference type="GO" id="GO:0003700">
    <property type="term" value="F:DNA-binding transcription factor activity"/>
    <property type="evidence" value="ECO:0007669"/>
    <property type="project" value="TreeGrafter"/>
</dbReference>
<evidence type="ECO:0000256" key="4">
    <source>
        <dbReference type="ARBA" id="ARBA00023163"/>
    </source>
</evidence>
<evidence type="ECO:0000256" key="3">
    <source>
        <dbReference type="ARBA" id="ARBA00023125"/>
    </source>
</evidence>
<dbReference type="EMBL" id="QRGP01000001">
    <property type="protein sequence ID" value="RDV06472.1"/>
    <property type="molecule type" value="Genomic_DNA"/>
</dbReference>
<dbReference type="PANTHER" id="PTHR30055:SF175">
    <property type="entry name" value="HTH-TYPE TRANSCRIPTIONAL REPRESSOR KSTR2"/>
    <property type="match status" value="1"/>
</dbReference>
<keyword evidence="2" id="KW-0805">Transcription regulation</keyword>
<dbReference type="GO" id="GO:0000976">
    <property type="term" value="F:transcription cis-regulatory region binding"/>
    <property type="evidence" value="ECO:0007669"/>
    <property type="project" value="TreeGrafter"/>
</dbReference>
<protein>
    <submittedName>
        <fullName evidence="7">TetR/AcrR family transcriptional regulator</fullName>
    </submittedName>
</protein>
<feature type="domain" description="HTH tetR-type" evidence="6">
    <location>
        <begin position="9"/>
        <end position="69"/>
    </location>
</feature>
<dbReference type="Pfam" id="PF00440">
    <property type="entry name" value="TetR_N"/>
    <property type="match status" value="1"/>
</dbReference>
<evidence type="ECO:0000256" key="2">
    <source>
        <dbReference type="ARBA" id="ARBA00023015"/>
    </source>
</evidence>
<comment type="caution">
    <text evidence="7">The sequence shown here is derived from an EMBL/GenBank/DDBJ whole genome shotgun (WGS) entry which is preliminary data.</text>
</comment>
<keyword evidence="8" id="KW-1185">Reference proteome</keyword>
<accession>A0A371BFU6</accession>
<dbReference type="PROSITE" id="PS50977">
    <property type="entry name" value="HTH_TETR_2"/>
    <property type="match status" value="1"/>
</dbReference>
<keyword evidence="3 5" id="KW-0238">DNA-binding</keyword>
<dbReference type="SUPFAM" id="SSF46689">
    <property type="entry name" value="Homeodomain-like"/>
    <property type="match status" value="1"/>
</dbReference>
<evidence type="ECO:0000313" key="8">
    <source>
        <dbReference type="Proteomes" id="UP000263833"/>
    </source>
</evidence>
<dbReference type="InterPro" id="IPR009057">
    <property type="entry name" value="Homeodomain-like_sf"/>
</dbReference>
<evidence type="ECO:0000313" key="7">
    <source>
        <dbReference type="EMBL" id="RDV06472.1"/>
    </source>
</evidence>
<dbReference type="OrthoDB" id="7408114at2"/>
<dbReference type="InterPro" id="IPR050109">
    <property type="entry name" value="HTH-type_TetR-like_transc_reg"/>
</dbReference>
<dbReference type="Gene3D" id="1.10.357.10">
    <property type="entry name" value="Tetracycline Repressor, domain 2"/>
    <property type="match status" value="1"/>
</dbReference>
<dbReference type="Proteomes" id="UP000263833">
    <property type="component" value="Unassembled WGS sequence"/>
</dbReference>
<sequence>MARPQTDIEAGRQELLDIAEELVRKRGGVDLSMTELAAAAGMSPANLYRFFENKEALLEAAAGRWFAPKIAIMEEVIAAELPSREKMYQFFARRFVLMRDQFREDPDMFKSYLELGDQHFEVVKGYVDLGDHYLSEIVVQAMDEGYLPDLSIDDAVSLINQMVQVYCNPEALLYLDHKLSEEKLGLIVDTIFIGLGRDFEEQPGSREPHIKIVT</sequence>
<dbReference type="Pfam" id="PF17935">
    <property type="entry name" value="TetR_C_27"/>
    <property type="match status" value="1"/>
</dbReference>
<evidence type="ECO:0000256" key="1">
    <source>
        <dbReference type="ARBA" id="ARBA00022491"/>
    </source>
</evidence>
<proteinExistence type="predicted"/>
<dbReference type="RefSeq" id="WP_115548025.1">
    <property type="nucleotide sequence ID" value="NZ_QRGP01000001.1"/>
</dbReference>
<dbReference type="PRINTS" id="PR00455">
    <property type="entry name" value="HTHTETR"/>
</dbReference>
<reference evidence="8" key="1">
    <citation type="submission" date="2018-08" db="EMBL/GenBank/DDBJ databases">
        <authorList>
            <person name="Kim S.-J."/>
            <person name="Jung G.-Y."/>
        </authorList>
    </citation>
    <scope>NUCLEOTIDE SEQUENCE [LARGE SCALE GENOMIC DNA]</scope>
    <source>
        <strain evidence="8">GY_G</strain>
    </source>
</reference>